<reference evidence="2" key="1">
    <citation type="submission" date="2021-03" db="EMBL/GenBank/DDBJ databases">
        <title>Draft genome sequence of rust myrtle Austropuccinia psidii MF-1, a brazilian biotype.</title>
        <authorList>
            <person name="Quecine M.C."/>
            <person name="Pachon D.M.R."/>
            <person name="Bonatelli M.L."/>
            <person name="Correr F.H."/>
            <person name="Franceschini L.M."/>
            <person name="Leite T.F."/>
            <person name="Margarido G.R.A."/>
            <person name="Almeida C.A."/>
            <person name="Ferrarezi J.A."/>
            <person name="Labate C.A."/>
        </authorList>
    </citation>
    <scope>NUCLEOTIDE SEQUENCE</scope>
    <source>
        <strain evidence="2">MF-1</strain>
    </source>
</reference>
<protein>
    <submittedName>
        <fullName evidence="2">Uncharacterized protein</fullName>
    </submittedName>
</protein>
<dbReference type="Proteomes" id="UP000765509">
    <property type="component" value="Unassembled WGS sequence"/>
</dbReference>
<proteinExistence type="predicted"/>
<dbReference type="EMBL" id="AVOT02048360">
    <property type="protein sequence ID" value="MBW0543589.1"/>
    <property type="molecule type" value="Genomic_DNA"/>
</dbReference>
<organism evidence="2 3">
    <name type="scientific">Austropuccinia psidii MF-1</name>
    <dbReference type="NCBI Taxonomy" id="1389203"/>
    <lineage>
        <taxon>Eukaryota</taxon>
        <taxon>Fungi</taxon>
        <taxon>Dikarya</taxon>
        <taxon>Basidiomycota</taxon>
        <taxon>Pucciniomycotina</taxon>
        <taxon>Pucciniomycetes</taxon>
        <taxon>Pucciniales</taxon>
        <taxon>Sphaerophragmiaceae</taxon>
        <taxon>Austropuccinia</taxon>
    </lineage>
</organism>
<gene>
    <name evidence="2" type="ORF">O181_083304</name>
</gene>
<dbReference type="AlphaFoldDB" id="A0A9Q3FRB5"/>
<comment type="caution">
    <text evidence="2">The sequence shown here is derived from an EMBL/GenBank/DDBJ whole genome shotgun (WGS) entry which is preliminary data.</text>
</comment>
<evidence type="ECO:0000256" key="1">
    <source>
        <dbReference type="SAM" id="MobiDB-lite"/>
    </source>
</evidence>
<sequence length="94" mass="10652">MARGPRSVGQLGPFWPNPMRRKGAKGGSHLAPKARWVPNHTWTHLSQNGPSIPWTQNGQRPSGHQFGHKSRRTHFWPWTYISAMASGNHQRPPD</sequence>
<keyword evidence="3" id="KW-1185">Reference proteome</keyword>
<name>A0A9Q3FRB5_9BASI</name>
<accession>A0A9Q3FRB5</accession>
<feature type="compositionally biased region" description="Polar residues" evidence="1">
    <location>
        <begin position="40"/>
        <end position="62"/>
    </location>
</feature>
<evidence type="ECO:0000313" key="3">
    <source>
        <dbReference type="Proteomes" id="UP000765509"/>
    </source>
</evidence>
<evidence type="ECO:0000313" key="2">
    <source>
        <dbReference type="EMBL" id="MBW0543589.1"/>
    </source>
</evidence>
<feature type="region of interest" description="Disordered" evidence="1">
    <location>
        <begin position="1"/>
        <end position="69"/>
    </location>
</feature>